<dbReference type="GO" id="GO:0015293">
    <property type="term" value="F:symporter activity"/>
    <property type="evidence" value="ECO:0007669"/>
    <property type="project" value="UniProtKB-KW"/>
</dbReference>
<dbReference type="RefSeq" id="XP_002400798.2">
    <property type="nucleotide sequence ID" value="XM_002400754.4"/>
</dbReference>
<keyword evidence="4" id="KW-0813">Transport</keyword>
<evidence type="ECO:0000256" key="3">
    <source>
        <dbReference type="ARBA" id="ARBA00022692"/>
    </source>
</evidence>
<feature type="transmembrane region" description="Helical" evidence="7">
    <location>
        <begin position="168"/>
        <end position="190"/>
    </location>
</feature>
<organism evidence="9">
    <name type="scientific">Ixodes scapularis</name>
    <name type="common">Black-legged tick</name>
    <name type="synonym">Deer tick</name>
    <dbReference type="NCBI Taxonomy" id="6945"/>
    <lineage>
        <taxon>Eukaryota</taxon>
        <taxon>Metazoa</taxon>
        <taxon>Ecdysozoa</taxon>
        <taxon>Arthropoda</taxon>
        <taxon>Chelicerata</taxon>
        <taxon>Arachnida</taxon>
        <taxon>Acari</taxon>
        <taxon>Parasitiformes</taxon>
        <taxon>Ixodida</taxon>
        <taxon>Ixodoidea</taxon>
        <taxon>Ixodidae</taxon>
        <taxon>Ixodinae</taxon>
        <taxon>Ixodes</taxon>
    </lineage>
</organism>
<evidence type="ECO:0000256" key="5">
    <source>
        <dbReference type="ARBA" id="ARBA00022989"/>
    </source>
</evidence>
<proteinExistence type="inferred from homology"/>
<name>A0A4D5RP07_IXOSC</name>
<sequence length="472" mass="50046">MCPVILLALILSFLLLLLEVVAALSVAFNPSRVEKLKQGDETRVAFSARTRLAPESRFFTLVADNPAVASVADMNLTAQGDDFANGTFTVRGNFLGHAKVRLVLENGTRGGQDTSDVLPVSVIRKQSLLSLAFTVSVAVLVSLNYINMGCALDMETVKNVLRRPIGPIVGFFSQYLAMPLVAYGMAKWLFSEAYLQLGLFTFGCSPGGGASNMWTVLLGGNLNLSVAMTFISTIASLGTMPLWLFTLGRSLFEDASVRIPFRNIFTTLVSMTGPLAIGLLLQRFRPKVAAFCKRILAPVSVAMIVYIVAFGTYANLYMFKLMSWRVLVAAAANVWVGFAVGAVATRLAGLAWPDVLAVSVETGVQNTGIAIVLLGFSLPQPEADIAAVVPVAASIVTPVPLLVLLLAQRVYSRCCRRSDAVTDAEASKGVPPLARFAEVGDDLDEKAALTANGIVATLGGGKAAAASYGSIP</sequence>
<dbReference type="EMBL" id="GHJT01004603">
    <property type="protein sequence ID" value="MOY38574.1"/>
    <property type="molecule type" value="Transcribed_RNA"/>
</dbReference>
<dbReference type="VEuPathDB" id="VectorBase:ISCW015359"/>
<dbReference type="InterPro" id="IPR038770">
    <property type="entry name" value="Na+/solute_symporter_sf"/>
</dbReference>
<keyword evidence="3 7" id="KW-0812">Transmembrane</keyword>
<feature type="transmembrane region" description="Helical" evidence="7">
    <location>
        <begin position="128"/>
        <end position="147"/>
    </location>
</feature>
<dbReference type="InterPro" id="IPR002657">
    <property type="entry name" value="BilAc:Na_symport/Acr3"/>
</dbReference>
<dbReference type="Pfam" id="PF01758">
    <property type="entry name" value="SBF"/>
    <property type="match status" value="1"/>
</dbReference>
<dbReference type="KEGG" id="isc:8043801"/>
<dbReference type="OrthoDB" id="203097at2759"/>
<feature type="transmembrane region" description="Helical" evidence="7">
    <location>
        <begin position="385"/>
        <end position="407"/>
    </location>
</feature>
<dbReference type="InterPro" id="IPR004710">
    <property type="entry name" value="Bilac:Na_transpt"/>
</dbReference>
<dbReference type="PANTHER" id="PTHR10361:SF28">
    <property type="entry name" value="P3 PROTEIN-RELATED"/>
    <property type="match status" value="1"/>
</dbReference>
<dbReference type="VEuPathDB" id="VectorBase:ISCI015359"/>
<accession>A0A4D5RP07</accession>
<dbReference type="Gene3D" id="1.20.1530.20">
    <property type="match status" value="1"/>
</dbReference>
<feature type="signal peptide" evidence="8">
    <location>
        <begin position="1"/>
        <end position="23"/>
    </location>
</feature>
<keyword evidence="5 7" id="KW-1133">Transmembrane helix</keyword>
<protein>
    <submittedName>
        <fullName evidence="9">Putative sodium-bile acid cotransporter</fullName>
    </submittedName>
</protein>
<evidence type="ECO:0000256" key="7">
    <source>
        <dbReference type="SAM" id="Phobius"/>
    </source>
</evidence>
<feature type="chain" id="PRO_5020027826" evidence="8">
    <location>
        <begin position="24"/>
        <end position="472"/>
    </location>
</feature>
<dbReference type="PANTHER" id="PTHR10361">
    <property type="entry name" value="SODIUM-BILE ACID COTRANSPORTER"/>
    <property type="match status" value="1"/>
</dbReference>
<feature type="transmembrane region" description="Helical" evidence="7">
    <location>
        <begin position="196"/>
        <end position="217"/>
    </location>
</feature>
<reference evidence="9" key="1">
    <citation type="submission" date="2019-04" db="EMBL/GenBank/DDBJ databases">
        <title>An insight into the mialome of Ixodes scapularis.</title>
        <authorList>
            <person name="Ribeiro J.M."/>
            <person name="Mather T.N."/>
            <person name="Karim S."/>
        </authorList>
    </citation>
    <scope>NUCLEOTIDE SEQUENCE</scope>
</reference>
<evidence type="ECO:0000256" key="6">
    <source>
        <dbReference type="ARBA" id="ARBA00023136"/>
    </source>
</evidence>
<comment type="subcellular location">
    <subcellularLocation>
        <location evidence="1">Membrane</location>
        <topology evidence="1">Multi-pass membrane protein</topology>
    </subcellularLocation>
</comment>
<feature type="transmembrane region" description="Helical" evidence="7">
    <location>
        <begin position="295"/>
        <end position="316"/>
    </location>
</feature>
<evidence type="ECO:0000256" key="2">
    <source>
        <dbReference type="ARBA" id="ARBA00006528"/>
    </source>
</evidence>
<evidence type="ECO:0000256" key="8">
    <source>
        <dbReference type="SAM" id="SignalP"/>
    </source>
</evidence>
<keyword evidence="4" id="KW-0769">Symport</keyword>
<feature type="transmembrane region" description="Helical" evidence="7">
    <location>
        <begin position="224"/>
        <end position="244"/>
    </location>
</feature>
<feature type="transmembrane region" description="Helical" evidence="7">
    <location>
        <begin position="322"/>
        <end position="343"/>
    </location>
</feature>
<feature type="transmembrane region" description="Helical" evidence="7">
    <location>
        <begin position="264"/>
        <end position="283"/>
    </location>
</feature>
<keyword evidence="6 7" id="KW-0472">Membrane</keyword>
<keyword evidence="8" id="KW-0732">Signal</keyword>
<evidence type="ECO:0000256" key="1">
    <source>
        <dbReference type="ARBA" id="ARBA00004141"/>
    </source>
</evidence>
<dbReference type="GeneID" id="8043801"/>
<evidence type="ECO:0000256" key="4">
    <source>
        <dbReference type="ARBA" id="ARBA00022847"/>
    </source>
</evidence>
<dbReference type="AlphaFoldDB" id="A0A4D5RP07"/>
<dbReference type="VEuPathDB" id="VectorBase:ISCP_026663"/>
<evidence type="ECO:0000313" key="9">
    <source>
        <dbReference type="EMBL" id="MOY38574.1"/>
    </source>
</evidence>
<dbReference type="GO" id="GO:0016020">
    <property type="term" value="C:membrane"/>
    <property type="evidence" value="ECO:0007669"/>
    <property type="project" value="UniProtKB-SubCell"/>
</dbReference>
<comment type="similarity">
    <text evidence="2">Belongs to the bile acid:sodium symporter (BASS) (TC 2.A.28) family.</text>
</comment>